<feature type="compositionally biased region" description="Low complexity" evidence="1">
    <location>
        <begin position="131"/>
        <end position="140"/>
    </location>
</feature>
<dbReference type="AlphaFoldDB" id="A0A5C5FSB9"/>
<feature type="region of interest" description="Disordered" evidence="1">
    <location>
        <begin position="1"/>
        <end position="26"/>
    </location>
</feature>
<feature type="compositionally biased region" description="Basic residues" evidence="1">
    <location>
        <begin position="147"/>
        <end position="157"/>
    </location>
</feature>
<feature type="compositionally biased region" description="Low complexity" evidence="1">
    <location>
        <begin position="88"/>
        <end position="107"/>
    </location>
</feature>
<feature type="compositionally biased region" description="Pro residues" evidence="1">
    <location>
        <begin position="108"/>
        <end position="119"/>
    </location>
</feature>
<reference evidence="2 3" key="1">
    <citation type="submission" date="2019-03" db="EMBL/GenBank/DDBJ databases">
        <title>Rhodosporidium diobovatum UCD-FST 08-225 genome sequencing, assembly, and annotation.</title>
        <authorList>
            <person name="Fakankun I.U."/>
            <person name="Fristensky B."/>
            <person name="Levin D.B."/>
        </authorList>
    </citation>
    <scope>NUCLEOTIDE SEQUENCE [LARGE SCALE GENOMIC DNA]</scope>
    <source>
        <strain evidence="2 3">UCD-FST 08-225</strain>
    </source>
</reference>
<sequence>MRGPARTAPTLLRSRPGRPRGSTSRRPLAFLACALSPRRGPSGVRRSLPQALGTLPTASRVCSGVVMQSRAVSLLAAHLCIRRTLAGSPSSLSSSPLACTSPPCSSSPSPPSFPSPPRSSPLLHSRKTPTLLSRPSASTRPPLPPTSRRRARRRPTRPTRAPTSQSCSASSTSSTDREAQALTRRTLTRRRRARSPTLGAARRRRVPMAKGSAAVRRRSMDSSSRSSRRRP</sequence>
<evidence type="ECO:0000313" key="2">
    <source>
        <dbReference type="EMBL" id="TNY19219.1"/>
    </source>
</evidence>
<feature type="region of interest" description="Disordered" evidence="1">
    <location>
        <begin position="87"/>
        <end position="231"/>
    </location>
</feature>
<gene>
    <name evidence="2" type="ORF">DMC30DRAFT_14371</name>
</gene>
<name>A0A5C5FSB9_9BASI</name>
<evidence type="ECO:0000313" key="3">
    <source>
        <dbReference type="Proteomes" id="UP000311382"/>
    </source>
</evidence>
<proteinExistence type="predicted"/>
<comment type="caution">
    <text evidence="2">The sequence shown here is derived from an EMBL/GenBank/DDBJ whole genome shotgun (WGS) entry which is preliminary data.</text>
</comment>
<evidence type="ECO:0000256" key="1">
    <source>
        <dbReference type="SAM" id="MobiDB-lite"/>
    </source>
</evidence>
<dbReference type="Proteomes" id="UP000311382">
    <property type="component" value="Unassembled WGS sequence"/>
</dbReference>
<protein>
    <submittedName>
        <fullName evidence="2">Uncharacterized protein</fullName>
    </submittedName>
</protein>
<keyword evidence="3" id="KW-1185">Reference proteome</keyword>
<feature type="compositionally biased region" description="Low complexity" evidence="1">
    <location>
        <begin position="158"/>
        <end position="174"/>
    </location>
</feature>
<dbReference type="EMBL" id="SOZI01000103">
    <property type="protein sequence ID" value="TNY19219.1"/>
    <property type="molecule type" value="Genomic_DNA"/>
</dbReference>
<organism evidence="2 3">
    <name type="scientific">Rhodotorula diobovata</name>
    <dbReference type="NCBI Taxonomy" id="5288"/>
    <lineage>
        <taxon>Eukaryota</taxon>
        <taxon>Fungi</taxon>
        <taxon>Dikarya</taxon>
        <taxon>Basidiomycota</taxon>
        <taxon>Pucciniomycotina</taxon>
        <taxon>Microbotryomycetes</taxon>
        <taxon>Sporidiobolales</taxon>
        <taxon>Sporidiobolaceae</taxon>
        <taxon>Rhodotorula</taxon>
    </lineage>
</organism>
<accession>A0A5C5FSB9</accession>
<feature type="compositionally biased region" description="Low complexity" evidence="1">
    <location>
        <begin position="9"/>
        <end position="26"/>
    </location>
</feature>